<dbReference type="AlphaFoldDB" id="A0A0F9K5R9"/>
<reference evidence="1" key="1">
    <citation type="journal article" date="2015" name="Nature">
        <title>Complex archaea that bridge the gap between prokaryotes and eukaryotes.</title>
        <authorList>
            <person name="Spang A."/>
            <person name="Saw J.H."/>
            <person name="Jorgensen S.L."/>
            <person name="Zaremba-Niedzwiedzka K."/>
            <person name="Martijn J."/>
            <person name="Lind A.E."/>
            <person name="van Eijk R."/>
            <person name="Schleper C."/>
            <person name="Guy L."/>
            <person name="Ettema T.J."/>
        </authorList>
    </citation>
    <scope>NUCLEOTIDE SEQUENCE</scope>
</reference>
<feature type="non-terminal residue" evidence="1">
    <location>
        <position position="1"/>
    </location>
</feature>
<accession>A0A0F9K5R9</accession>
<proteinExistence type="predicted"/>
<sequence>EYNRIHNSPEARAAKAKYVKLRDKLFKS</sequence>
<evidence type="ECO:0000313" key="1">
    <source>
        <dbReference type="EMBL" id="KKM77439.1"/>
    </source>
</evidence>
<dbReference type="EMBL" id="LAZR01008642">
    <property type="protein sequence ID" value="KKM77439.1"/>
    <property type="molecule type" value="Genomic_DNA"/>
</dbReference>
<name>A0A0F9K5R9_9ZZZZ</name>
<gene>
    <name evidence="1" type="ORF">LCGC14_1370120</name>
</gene>
<protein>
    <submittedName>
        <fullName evidence="1">Uncharacterized protein</fullName>
    </submittedName>
</protein>
<comment type="caution">
    <text evidence="1">The sequence shown here is derived from an EMBL/GenBank/DDBJ whole genome shotgun (WGS) entry which is preliminary data.</text>
</comment>
<organism evidence="1">
    <name type="scientific">marine sediment metagenome</name>
    <dbReference type="NCBI Taxonomy" id="412755"/>
    <lineage>
        <taxon>unclassified sequences</taxon>
        <taxon>metagenomes</taxon>
        <taxon>ecological metagenomes</taxon>
    </lineage>
</organism>